<name>A0A2P6VCI2_9CHLO</name>
<keyword evidence="2" id="KW-1185">Reference proteome</keyword>
<comment type="caution">
    <text evidence="1">The sequence shown here is derived from an EMBL/GenBank/DDBJ whole genome shotgun (WGS) entry which is preliminary data.</text>
</comment>
<reference evidence="1 2" key="1">
    <citation type="journal article" date="2018" name="Plant J.">
        <title>Genome sequences of Chlorella sorokiniana UTEX 1602 and Micractinium conductrix SAG 241.80: implications to maltose excretion by a green alga.</title>
        <authorList>
            <person name="Arriola M.B."/>
            <person name="Velmurugan N."/>
            <person name="Zhang Y."/>
            <person name="Plunkett M.H."/>
            <person name="Hondzo H."/>
            <person name="Barney B.M."/>
        </authorList>
    </citation>
    <scope>NUCLEOTIDE SEQUENCE [LARGE SCALE GENOMIC DNA]</scope>
    <source>
        <strain evidence="1 2">SAG 241.80</strain>
    </source>
</reference>
<dbReference type="EMBL" id="LHPF02000013">
    <property type="protein sequence ID" value="PSC71789.1"/>
    <property type="molecule type" value="Genomic_DNA"/>
</dbReference>
<organism evidence="1 2">
    <name type="scientific">Micractinium conductrix</name>
    <dbReference type="NCBI Taxonomy" id="554055"/>
    <lineage>
        <taxon>Eukaryota</taxon>
        <taxon>Viridiplantae</taxon>
        <taxon>Chlorophyta</taxon>
        <taxon>core chlorophytes</taxon>
        <taxon>Trebouxiophyceae</taxon>
        <taxon>Chlorellales</taxon>
        <taxon>Chlorellaceae</taxon>
        <taxon>Chlorella clade</taxon>
        <taxon>Micractinium</taxon>
    </lineage>
</organism>
<proteinExistence type="predicted"/>
<gene>
    <name evidence="1" type="ORF">C2E20_4936</name>
</gene>
<dbReference type="Proteomes" id="UP000239649">
    <property type="component" value="Unassembled WGS sequence"/>
</dbReference>
<dbReference type="AlphaFoldDB" id="A0A2P6VCI2"/>
<evidence type="ECO:0000313" key="2">
    <source>
        <dbReference type="Proteomes" id="UP000239649"/>
    </source>
</evidence>
<protein>
    <submittedName>
        <fullName evidence="1">Superoxide dismutase</fullName>
    </submittedName>
</protein>
<accession>A0A2P6VCI2</accession>
<evidence type="ECO:0000313" key="1">
    <source>
        <dbReference type="EMBL" id="PSC71789.1"/>
    </source>
</evidence>
<sequence>MPEPQEQAAGAAAAQQQALDLYDDPKHYSKQGAAAQQQQALDLYDDPKHYSKQGAAAQQQQALDLYDDPKHYSKQGGALRIALDGYDEDGKSIAAKNMGNALMEVTFEDGSTRTMTATALGGGGKKWRMYLRKTLTSWEATGAPLTKGSTALPKNPSCVQLGKAAATLIYPRFDAKAITLSLAPIDGAPANYAEVVGAADRRDAAAAFVFICHA</sequence>